<dbReference type="Gene3D" id="3.40.50.720">
    <property type="entry name" value="NAD(P)-binding Rossmann-like Domain"/>
    <property type="match status" value="1"/>
</dbReference>
<keyword evidence="2" id="KW-0560">Oxidoreductase</keyword>
<protein>
    <submittedName>
        <fullName evidence="3">SDR family oxidoreductase</fullName>
    </submittedName>
</protein>
<evidence type="ECO:0000313" key="3">
    <source>
        <dbReference type="EMBL" id="MCC3265942.1"/>
    </source>
</evidence>
<dbReference type="PROSITE" id="PS00061">
    <property type="entry name" value="ADH_SHORT"/>
    <property type="match status" value="1"/>
</dbReference>
<name>A0ABS8GGZ9_9MICC</name>
<comment type="similarity">
    <text evidence="1">Belongs to the short-chain dehydrogenases/reductases (SDR) family.</text>
</comment>
<comment type="caution">
    <text evidence="3">The sequence shown here is derived from an EMBL/GenBank/DDBJ whole genome shotgun (WGS) entry which is preliminary data.</text>
</comment>
<keyword evidence="4" id="KW-1185">Reference proteome</keyword>
<proteinExistence type="inferred from homology"/>
<dbReference type="RefSeq" id="WP_227890760.1">
    <property type="nucleotide sequence ID" value="NZ_JAJFZQ010000005.1"/>
</dbReference>
<sequence length="247" mass="25498">MNNGLAAALTYAQESADVFVVDASGDAVANTLECLESAGPAEGKWGGAVADVADSHGVQAAVAECVTNLGNPHVLHNNVGIARMGGPVEMSLEEWKLVMDINLTGAFLTTKHVLPLFLAQGGGSIVNIASIGGMRYLGYNYPSYSASKGGLIQFTVNVALEYAARGIRANAVAPGLMETPMMYRQIAGSYDSVEAMVAARNKLSPTGKMGDPFDVARAAVFLASDDASYINGVCLPVDGGLSAAVTH</sequence>
<accession>A0ABS8GGZ9</accession>
<organism evidence="3 4">
    <name type="scientific">Arthrobacter gengyunqii</name>
    <dbReference type="NCBI Taxonomy" id="2886940"/>
    <lineage>
        <taxon>Bacteria</taxon>
        <taxon>Bacillati</taxon>
        <taxon>Actinomycetota</taxon>
        <taxon>Actinomycetes</taxon>
        <taxon>Micrococcales</taxon>
        <taxon>Micrococcaceae</taxon>
        <taxon>Arthrobacter</taxon>
    </lineage>
</organism>
<dbReference type="PANTHER" id="PTHR24321">
    <property type="entry name" value="DEHYDROGENASES, SHORT CHAIN"/>
    <property type="match status" value="1"/>
</dbReference>
<reference evidence="3" key="1">
    <citation type="submission" date="2021-10" db="EMBL/GenBank/DDBJ databases">
        <title>Novel species in genus Arthrobacter.</title>
        <authorList>
            <person name="Liu Y."/>
        </authorList>
    </citation>
    <scope>NUCLEOTIDE SEQUENCE</scope>
    <source>
        <strain evidence="3">Zg-Y786</strain>
    </source>
</reference>
<dbReference type="InterPro" id="IPR020904">
    <property type="entry name" value="Sc_DH/Rdtase_CS"/>
</dbReference>
<dbReference type="CDD" id="cd05233">
    <property type="entry name" value="SDR_c"/>
    <property type="match status" value="1"/>
</dbReference>
<dbReference type="EMBL" id="JAJFZQ010000005">
    <property type="protein sequence ID" value="MCC3265942.1"/>
    <property type="molecule type" value="Genomic_DNA"/>
</dbReference>
<gene>
    <name evidence="3" type="ORF">LJ752_07780</name>
</gene>
<evidence type="ECO:0000256" key="1">
    <source>
        <dbReference type="ARBA" id="ARBA00006484"/>
    </source>
</evidence>
<dbReference type="InterPro" id="IPR002347">
    <property type="entry name" value="SDR_fam"/>
</dbReference>
<dbReference type="SUPFAM" id="SSF51735">
    <property type="entry name" value="NAD(P)-binding Rossmann-fold domains"/>
    <property type="match status" value="1"/>
</dbReference>
<evidence type="ECO:0000313" key="4">
    <source>
        <dbReference type="Proteomes" id="UP001139168"/>
    </source>
</evidence>
<dbReference type="PRINTS" id="PR00080">
    <property type="entry name" value="SDRFAMILY"/>
</dbReference>
<dbReference type="Proteomes" id="UP001139168">
    <property type="component" value="Unassembled WGS sequence"/>
</dbReference>
<dbReference type="PANTHER" id="PTHR24321:SF15">
    <property type="entry name" value="OXIDOREDUCTASE UCPA"/>
    <property type="match status" value="1"/>
</dbReference>
<dbReference type="InterPro" id="IPR036291">
    <property type="entry name" value="NAD(P)-bd_dom_sf"/>
</dbReference>
<dbReference type="PRINTS" id="PR00081">
    <property type="entry name" value="GDHRDH"/>
</dbReference>
<evidence type="ECO:0000256" key="2">
    <source>
        <dbReference type="ARBA" id="ARBA00023002"/>
    </source>
</evidence>
<dbReference type="Pfam" id="PF13561">
    <property type="entry name" value="adh_short_C2"/>
    <property type="match status" value="1"/>
</dbReference>